<dbReference type="GO" id="GO:0008440">
    <property type="term" value="F:inositol-1,4,5-trisphosphate 3-kinase activity"/>
    <property type="evidence" value="ECO:0007669"/>
    <property type="project" value="TreeGrafter"/>
</dbReference>
<dbReference type="GO" id="GO:0016020">
    <property type="term" value="C:membrane"/>
    <property type="evidence" value="ECO:0007669"/>
    <property type="project" value="UniProtKB-SubCell"/>
</dbReference>
<keyword evidence="7" id="KW-1133">Transmembrane helix</keyword>
<dbReference type="InterPro" id="IPR038286">
    <property type="entry name" value="IPK_sf"/>
</dbReference>
<feature type="region of interest" description="Disordered" evidence="6">
    <location>
        <begin position="1243"/>
        <end position="1271"/>
    </location>
</feature>
<dbReference type="GO" id="GO:0000824">
    <property type="term" value="F:inositol-1,4,5,6-tetrakisphosphate 3-kinase activity"/>
    <property type="evidence" value="ECO:0007669"/>
    <property type="project" value="TreeGrafter"/>
</dbReference>
<feature type="compositionally biased region" description="Polar residues" evidence="6">
    <location>
        <begin position="1"/>
        <end position="13"/>
    </location>
</feature>
<feature type="region of interest" description="Disordered" evidence="6">
    <location>
        <begin position="734"/>
        <end position="781"/>
    </location>
</feature>
<feature type="region of interest" description="Disordered" evidence="6">
    <location>
        <begin position="1363"/>
        <end position="1386"/>
    </location>
</feature>
<feature type="transmembrane region" description="Helical" evidence="7">
    <location>
        <begin position="1494"/>
        <end position="1514"/>
    </location>
</feature>
<feature type="compositionally biased region" description="Low complexity" evidence="6">
    <location>
        <begin position="145"/>
        <end position="155"/>
    </location>
</feature>
<dbReference type="InterPro" id="IPR036259">
    <property type="entry name" value="MFS_trans_sf"/>
</dbReference>
<dbReference type="GO" id="GO:0046854">
    <property type="term" value="P:phosphatidylinositol phosphate biosynthetic process"/>
    <property type="evidence" value="ECO:0007669"/>
    <property type="project" value="TreeGrafter"/>
</dbReference>
<organism evidence="8 9">
    <name type="scientific">Aspergillus bombycis</name>
    <dbReference type="NCBI Taxonomy" id="109264"/>
    <lineage>
        <taxon>Eukaryota</taxon>
        <taxon>Fungi</taxon>
        <taxon>Dikarya</taxon>
        <taxon>Ascomycota</taxon>
        <taxon>Pezizomycotina</taxon>
        <taxon>Eurotiomycetes</taxon>
        <taxon>Eurotiomycetidae</taxon>
        <taxon>Eurotiales</taxon>
        <taxon>Aspergillaceae</taxon>
        <taxon>Aspergillus</taxon>
    </lineage>
</organism>
<feature type="transmembrane region" description="Helical" evidence="7">
    <location>
        <begin position="1959"/>
        <end position="1980"/>
    </location>
</feature>
<reference evidence="8 9" key="1">
    <citation type="journal article" date="2016" name="Genome Biol. Evol.">
        <title>Draft genome sequence of an aflatoxigenic Aspergillus species, A. bombycis.</title>
        <authorList>
            <person name="Moore G.G."/>
            <person name="Mack B.M."/>
            <person name="Beltz S.B."/>
            <person name="Gilbert M.K."/>
        </authorList>
    </citation>
    <scope>NUCLEOTIDE SEQUENCE [LARGE SCALE GENOMIC DNA]</scope>
    <source>
        <strain evidence="9">NRRL 26010</strain>
    </source>
</reference>
<name>A0A1F8AAR4_9EURO</name>
<dbReference type="GO" id="GO:0022857">
    <property type="term" value="F:transmembrane transporter activity"/>
    <property type="evidence" value="ECO:0007669"/>
    <property type="project" value="InterPro"/>
</dbReference>
<dbReference type="GO" id="GO:0032958">
    <property type="term" value="P:inositol phosphate biosynthetic process"/>
    <property type="evidence" value="ECO:0007669"/>
    <property type="project" value="InterPro"/>
</dbReference>
<feature type="region of interest" description="Disordered" evidence="6">
    <location>
        <begin position="841"/>
        <end position="860"/>
    </location>
</feature>
<accession>A0A1F8AAR4</accession>
<dbReference type="InterPro" id="IPR005522">
    <property type="entry name" value="IPK"/>
</dbReference>
<feature type="transmembrane region" description="Helical" evidence="7">
    <location>
        <begin position="1631"/>
        <end position="1653"/>
    </location>
</feature>
<dbReference type="InterPro" id="IPR011701">
    <property type="entry name" value="MFS"/>
</dbReference>
<evidence type="ECO:0000313" key="8">
    <source>
        <dbReference type="EMBL" id="OGM48807.1"/>
    </source>
</evidence>
<dbReference type="EC" id="2.7.-.-" evidence="5"/>
<evidence type="ECO:0000256" key="7">
    <source>
        <dbReference type="SAM" id="Phobius"/>
    </source>
</evidence>
<evidence type="ECO:0000256" key="3">
    <source>
        <dbReference type="ARBA" id="ARBA00022679"/>
    </source>
</evidence>
<comment type="similarity">
    <text evidence="2 5">Belongs to the inositol phosphokinase (IPK) family.</text>
</comment>
<dbReference type="SUPFAM" id="SSF56104">
    <property type="entry name" value="SAICAR synthase-like"/>
    <property type="match status" value="1"/>
</dbReference>
<feature type="transmembrane region" description="Helical" evidence="7">
    <location>
        <begin position="1854"/>
        <end position="1875"/>
    </location>
</feature>
<evidence type="ECO:0000256" key="2">
    <source>
        <dbReference type="ARBA" id="ARBA00007374"/>
    </source>
</evidence>
<feature type="transmembrane region" description="Helical" evidence="7">
    <location>
        <begin position="1887"/>
        <end position="1909"/>
    </location>
</feature>
<keyword evidence="7" id="KW-0472">Membrane</keyword>
<feature type="compositionally biased region" description="Basic and acidic residues" evidence="6">
    <location>
        <begin position="958"/>
        <end position="971"/>
    </location>
</feature>
<feature type="compositionally biased region" description="Basic residues" evidence="6">
    <location>
        <begin position="653"/>
        <end position="662"/>
    </location>
</feature>
<dbReference type="Gene3D" id="3.30.470.160">
    <property type="entry name" value="Inositol polyphosphate kinase"/>
    <property type="match status" value="1"/>
</dbReference>
<dbReference type="Pfam" id="PF03770">
    <property type="entry name" value="IPK"/>
    <property type="match status" value="1"/>
</dbReference>
<dbReference type="PANTHER" id="PTHR12400">
    <property type="entry name" value="INOSITOL POLYPHOSPHATE KINASE"/>
    <property type="match status" value="1"/>
</dbReference>
<feature type="compositionally biased region" description="Polar residues" evidence="6">
    <location>
        <begin position="603"/>
        <end position="616"/>
    </location>
</feature>
<feature type="compositionally biased region" description="Polar residues" evidence="6">
    <location>
        <begin position="841"/>
        <end position="852"/>
    </location>
</feature>
<feature type="compositionally biased region" description="Basic residues" evidence="6">
    <location>
        <begin position="979"/>
        <end position="997"/>
    </location>
</feature>
<feature type="compositionally biased region" description="Polar residues" evidence="6">
    <location>
        <begin position="755"/>
        <end position="781"/>
    </location>
</feature>
<feature type="compositionally biased region" description="Basic residues" evidence="6">
    <location>
        <begin position="33"/>
        <end position="43"/>
    </location>
</feature>
<comment type="caution">
    <text evidence="8">The sequence shown here is derived from an EMBL/GenBank/DDBJ whole genome shotgun (WGS) entry which is preliminary data.</text>
</comment>
<dbReference type="STRING" id="109264.A0A1F8AAR4"/>
<feature type="compositionally biased region" description="Basic and acidic residues" evidence="6">
    <location>
        <begin position="1247"/>
        <end position="1271"/>
    </location>
</feature>
<feature type="region of interest" description="Disordered" evidence="6">
    <location>
        <begin position="534"/>
        <end position="565"/>
    </location>
</feature>
<feature type="region of interest" description="Disordered" evidence="6">
    <location>
        <begin position="182"/>
        <end position="221"/>
    </location>
</feature>
<keyword evidence="3 5" id="KW-0808">Transferase</keyword>
<keyword evidence="9" id="KW-1185">Reference proteome</keyword>
<feature type="region of interest" description="Disordered" evidence="6">
    <location>
        <begin position="586"/>
        <end position="666"/>
    </location>
</feature>
<feature type="region of interest" description="Disordered" evidence="6">
    <location>
        <begin position="275"/>
        <end position="386"/>
    </location>
</feature>
<evidence type="ECO:0000256" key="4">
    <source>
        <dbReference type="ARBA" id="ARBA00022777"/>
    </source>
</evidence>
<feature type="region of interest" description="Disordered" evidence="6">
    <location>
        <begin position="1"/>
        <end position="158"/>
    </location>
</feature>
<feature type="region of interest" description="Disordered" evidence="6">
    <location>
        <begin position="472"/>
        <end position="508"/>
    </location>
</feature>
<dbReference type="Proteomes" id="UP000179179">
    <property type="component" value="Unassembled WGS sequence"/>
</dbReference>
<feature type="transmembrane region" description="Helical" evidence="7">
    <location>
        <begin position="1592"/>
        <end position="1611"/>
    </location>
</feature>
<dbReference type="OrthoDB" id="2573163at2759"/>
<feature type="compositionally biased region" description="Basic and acidic residues" evidence="6">
    <location>
        <begin position="275"/>
        <end position="292"/>
    </location>
</feature>
<feature type="transmembrane region" description="Helical" evidence="7">
    <location>
        <begin position="1521"/>
        <end position="1541"/>
    </location>
</feature>
<protein>
    <recommendedName>
        <fullName evidence="5">Kinase</fullName>
        <ecNumber evidence="5">2.7.-.-</ecNumber>
    </recommendedName>
</protein>
<evidence type="ECO:0000313" key="9">
    <source>
        <dbReference type="Proteomes" id="UP000179179"/>
    </source>
</evidence>
<keyword evidence="7" id="KW-0812">Transmembrane</keyword>
<feature type="compositionally biased region" description="Polar residues" evidence="6">
    <location>
        <begin position="947"/>
        <end position="957"/>
    </location>
</feature>
<dbReference type="PANTHER" id="PTHR12400:SF21">
    <property type="entry name" value="KINASE"/>
    <property type="match status" value="1"/>
</dbReference>
<dbReference type="Gene3D" id="1.20.1250.20">
    <property type="entry name" value="MFS general substrate transporter like domains"/>
    <property type="match status" value="1"/>
</dbReference>
<dbReference type="GO" id="GO:0005634">
    <property type="term" value="C:nucleus"/>
    <property type="evidence" value="ECO:0007669"/>
    <property type="project" value="TreeGrafter"/>
</dbReference>
<keyword evidence="4 5" id="KW-0418">Kinase</keyword>
<feature type="compositionally biased region" description="Basic and acidic residues" evidence="6">
    <location>
        <begin position="345"/>
        <end position="380"/>
    </location>
</feature>
<dbReference type="SUPFAM" id="SSF103473">
    <property type="entry name" value="MFS general substrate transporter"/>
    <property type="match status" value="1"/>
</dbReference>
<dbReference type="GO" id="GO:0005737">
    <property type="term" value="C:cytoplasm"/>
    <property type="evidence" value="ECO:0007669"/>
    <property type="project" value="TreeGrafter"/>
</dbReference>
<evidence type="ECO:0000256" key="5">
    <source>
        <dbReference type="RuleBase" id="RU363090"/>
    </source>
</evidence>
<dbReference type="GeneID" id="34446344"/>
<dbReference type="EMBL" id="LYCR01000013">
    <property type="protein sequence ID" value="OGM48807.1"/>
    <property type="molecule type" value="Genomic_DNA"/>
</dbReference>
<feature type="compositionally biased region" description="Basic and acidic residues" evidence="6">
    <location>
        <begin position="85"/>
        <end position="94"/>
    </location>
</feature>
<sequence length="1991" mass="221052">MSSPPSVSENTWSGPLVTPVASAQNDCSDGPERRHHKQPRHHARDQLLHHGIQEAPSPSRAESPTAHQWAKPPAGFALKRATTVPHEKLARPDLFHSPQLSERDSIFATHYLPSDNELSNSPQLPPEGDTDNELSTSLNLAGENASASPSPIPSSKVLPRHTIANLSHMEVDVHRNPSFPPSLLPSAIPTRRSPLFSVGPDVDPDRQHETAQRSPQISGWESLQPLRKTASNGTAVESPEESLISRSLISSSLNDASFLQRHSVVPLDRLPAETQHEKTSFPKLDQPSRHAAPELGIGRSSSRGRRGRVDHSIEANLTNVEPTSHVRSRKSSHYLGLFKENTTSPDRKRREERGRRHDDSLEPLDKHQPAIHSEPRRLPEFSDSQPQLLVSTDDSNLRSSKSLSHLSMADAPVITPIPEVETSEHTVSDDVRNPYKTLPRSLLEEIRNFHLTPGGARGTSFSKSIPTQFAEGGRDYFSKEVPGLSPSSDTDRERRRGSAQYEDEDDEQISSAVYYPHERVTVSEEVAQVQSYPDGQLGAEPFDPSPTKSSHVLVPKRHSVSDEQEINHVDISLRSKNDSRILHGDLQDRQAPQLEELIEKPPSATTDRSSEYSTCGSEFGSADESGMSTRDEESSVTDEAEMTPTATPTQRQRIPRRERKHSAAAPLGAVELKPYRHQVGGHTTVFRFSRRAVCKQLNNRENEFYERIERRHPEMLMFLPRYIGVLNVTFSKTPKRSKLTSEGNTEISNAEPATGETNGAQQTSSITADGSRMSETVDQPRIFSQKQVTGIIPKVILENNRHIIPADLFSRSQRPKTADGITMSRERCAHGVAAITGEQRWNNGSLDDTGTSPPKPKISWGATTVNRKLQEQVLREVFSPPAIHHHRRHARGHTALPRMSSDSVTRRRANLSEDHTASNRRNASVPNEPPRSVAIDITKQTGDGPGLSSSASTALDSNHNRLEQIRTEESQPRSSSVSRSRRVRRRHSGSGLQRRRSMSPGKKDGELMFFEDDGYGGDGEDEIFSMEADAQMVPSVPQSVKPPNLEALKADTADALQAEDGSVADMLPKDPILVQPKEDNRFLLPSNPKEAQTRKDERVQFFLLLEDLTAGMNKPCVLDLKMGTRQYGIEANEKKKKSQRRKCQSTTSQQLGVRLCGMQSWNVKKQEYTFEDKYFGRDLKSGREFQDALTRFLYDGVSYTSVAKKIPVILEKLSKLENMIRKLKRYRLYASSLLILYDGEQSSPEKIPQEDDKSVDSKRIPLQRRTSDEGHNNMDVQLKIVDFANCVTGEDELSPDAPCPPHHPDDIDRGYLRGLRTLRMYFQRIRKELTQDEYIERGEGEAIALRSQVSGQEDLSDRYWDEGVVESDPGETDDKMSPFNGRDSSIDKRDFDTNRPLLATYDSGGDTEGRDIHSRPESRISTRRYSDGEDGLLNDVVEEIVERDRRRLAKEVVRICSFALGVVTCLGAGSITAFSLYGPLFLTRLHYTQLRVNAVSIAAGVSMYLPVSIFGYLCDRYTPSPLALFSGTVFGIGYLLAAIVYKNGPPPDAGGNGYPFWVMVVAFVCVGTATSCMYLAAVTTCAKNFGRGKHKGIMLAIPIAAFGLSGMWQSQVGTYLLYERLEDGSRGDVDVFRYFIFLSALLFGIGVIGTFGLRIVDEDEEKYIDEAVEELERSGLLEESEFFRSRSEVRAAYGTFSQSDNGDDEERTLSLTQSEEEREAARLEKEREEEERRKKNWLLNWETKVFLQDHTMWWLALGFFLVTGPGEAYINNLGTVVGALGPESSSSNVPSPAGKPSTHVTTIALTSTIARLLTGSLSDFFAPPATHLFPTDAEAGRSSSPSGSKRVTLSRLTFLLPSALLLSLGYLLLASPFPVQHPELSHITTGLIGFGYGSAFSLVPIIISVVWGVENFGTNWGIVAMFPAAGAALWGLVYSSFYQDATDGGNGSTDGQCHGWKCFGYWALGCTLSVWVAVAAWGVAWRSWKRRGVSV</sequence>
<dbReference type="RefSeq" id="XP_022392524.1">
    <property type="nucleotide sequence ID" value="XM_022530084.1"/>
</dbReference>
<proteinExistence type="inferred from homology"/>
<dbReference type="CDD" id="cd17354">
    <property type="entry name" value="MFS_Mch1p_like"/>
    <property type="match status" value="1"/>
</dbReference>
<feature type="region of interest" description="Disordered" evidence="6">
    <location>
        <begin position="879"/>
        <end position="1010"/>
    </location>
</feature>
<gene>
    <name evidence="8" type="ORF">ABOM_002954</name>
</gene>
<comment type="subcellular location">
    <subcellularLocation>
        <location evidence="1">Membrane</location>
        <topology evidence="1">Multi-pass membrane protein</topology>
    </subcellularLocation>
</comment>
<dbReference type="Pfam" id="PF07690">
    <property type="entry name" value="MFS_1"/>
    <property type="match status" value="1"/>
</dbReference>
<evidence type="ECO:0000256" key="1">
    <source>
        <dbReference type="ARBA" id="ARBA00004141"/>
    </source>
</evidence>
<feature type="transmembrane region" description="Helical" evidence="7">
    <location>
        <begin position="1916"/>
        <end position="1939"/>
    </location>
</feature>
<feature type="region of interest" description="Disordered" evidence="6">
    <location>
        <begin position="1694"/>
        <end position="1727"/>
    </location>
</feature>
<evidence type="ECO:0000256" key="6">
    <source>
        <dbReference type="SAM" id="MobiDB-lite"/>
    </source>
</evidence>
<feature type="compositionally biased region" description="Polar residues" evidence="6">
    <location>
        <begin position="212"/>
        <end position="221"/>
    </location>
</feature>
<feature type="transmembrane region" description="Helical" evidence="7">
    <location>
        <begin position="1556"/>
        <end position="1580"/>
    </location>
</feature>
<feature type="compositionally biased region" description="Basic residues" evidence="6">
    <location>
        <begin position="883"/>
        <end position="892"/>
    </location>
</feature>